<evidence type="ECO:0000256" key="2">
    <source>
        <dbReference type="ARBA" id="ARBA00022840"/>
    </source>
</evidence>
<evidence type="ECO:0000313" key="4">
    <source>
        <dbReference type="EMBL" id="MBA4666681.1"/>
    </source>
</evidence>
<dbReference type="EMBL" id="GISG01232371">
    <property type="protein sequence ID" value="MBA4666681.1"/>
    <property type="molecule type" value="Transcribed_RNA"/>
</dbReference>
<protein>
    <submittedName>
        <fullName evidence="4">Uncharacterized protein</fullName>
    </submittedName>
</protein>
<dbReference type="GO" id="GO:0005741">
    <property type="term" value="C:mitochondrial outer membrane"/>
    <property type="evidence" value="ECO:0007669"/>
    <property type="project" value="TreeGrafter"/>
</dbReference>
<dbReference type="InterPro" id="IPR051701">
    <property type="entry name" value="Mito_OM_Translocase_MSP1"/>
</dbReference>
<feature type="region of interest" description="Disordered" evidence="3">
    <location>
        <begin position="92"/>
        <end position="116"/>
    </location>
</feature>
<dbReference type="PANTHER" id="PTHR45644:SF56">
    <property type="entry name" value="AAA ATPASE, PUTATIVE (AFU_ORTHOLOGUE AFUA_2G12920)-RELATED"/>
    <property type="match status" value="1"/>
</dbReference>
<accession>A0A7C9EDC7</accession>
<reference evidence="4" key="1">
    <citation type="journal article" date="2013" name="J. Plant Res.">
        <title>Effect of fungi and light on seed germination of three Opuntia species from semiarid lands of central Mexico.</title>
        <authorList>
            <person name="Delgado-Sanchez P."/>
            <person name="Jimenez-Bremont J.F."/>
            <person name="Guerrero-Gonzalez Mde L."/>
            <person name="Flores J."/>
        </authorList>
    </citation>
    <scope>NUCLEOTIDE SEQUENCE</scope>
    <source>
        <tissue evidence="4">Cladode</tissue>
    </source>
</reference>
<feature type="region of interest" description="Disordered" evidence="3">
    <location>
        <begin position="271"/>
        <end position="323"/>
    </location>
</feature>
<keyword evidence="2" id="KW-0067">ATP-binding</keyword>
<keyword evidence="1" id="KW-0547">Nucleotide-binding</keyword>
<organism evidence="4">
    <name type="scientific">Opuntia streptacantha</name>
    <name type="common">Prickly pear cactus</name>
    <name type="synonym">Opuntia cardona</name>
    <dbReference type="NCBI Taxonomy" id="393608"/>
    <lineage>
        <taxon>Eukaryota</taxon>
        <taxon>Viridiplantae</taxon>
        <taxon>Streptophyta</taxon>
        <taxon>Embryophyta</taxon>
        <taxon>Tracheophyta</taxon>
        <taxon>Spermatophyta</taxon>
        <taxon>Magnoliopsida</taxon>
        <taxon>eudicotyledons</taxon>
        <taxon>Gunneridae</taxon>
        <taxon>Pentapetalae</taxon>
        <taxon>Caryophyllales</taxon>
        <taxon>Cactineae</taxon>
        <taxon>Cactaceae</taxon>
        <taxon>Opuntioideae</taxon>
        <taxon>Opuntia</taxon>
    </lineage>
</organism>
<reference evidence="4" key="2">
    <citation type="submission" date="2020-07" db="EMBL/GenBank/DDBJ databases">
        <authorList>
            <person name="Vera ALvarez R."/>
            <person name="Arias-Moreno D.M."/>
            <person name="Jimenez-Jacinto V."/>
            <person name="Jimenez-Bremont J.F."/>
            <person name="Swaminathan K."/>
            <person name="Moose S.P."/>
            <person name="Guerrero-Gonzalez M.L."/>
            <person name="Marino-Ramirez L."/>
            <person name="Landsman D."/>
            <person name="Rodriguez-Kessler M."/>
            <person name="Delgado-Sanchez P."/>
        </authorList>
    </citation>
    <scope>NUCLEOTIDE SEQUENCE</scope>
    <source>
        <tissue evidence="4">Cladode</tissue>
    </source>
</reference>
<dbReference type="PANTHER" id="PTHR45644">
    <property type="entry name" value="AAA ATPASE, PUTATIVE (AFU_ORTHOLOGUE AFUA_2G12920)-RELATED-RELATED"/>
    <property type="match status" value="1"/>
</dbReference>
<dbReference type="AlphaFoldDB" id="A0A7C9EDC7"/>
<proteinExistence type="predicted"/>
<name>A0A7C9EDC7_OPUST</name>
<evidence type="ECO:0000256" key="3">
    <source>
        <dbReference type="SAM" id="MobiDB-lite"/>
    </source>
</evidence>
<evidence type="ECO:0000256" key="1">
    <source>
        <dbReference type="ARBA" id="ARBA00022741"/>
    </source>
</evidence>
<feature type="compositionally biased region" description="Acidic residues" evidence="3">
    <location>
        <begin position="288"/>
        <end position="302"/>
    </location>
</feature>
<dbReference type="GO" id="GO:0005524">
    <property type="term" value="F:ATP binding"/>
    <property type="evidence" value="ECO:0007669"/>
    <property type="project" value="UniProtKB-KW"/>
</dbReference>
<sequence>MLARTFTCRKQRWEYLFMPSNFSSRCYNCHSSCFQSAFEASIVGKDYSRGNFVKRCLRESRQTVSFAKDAFSLNGRRSHACWTPLRSYSSEGDGRNASEDKHIPMKDGVNFDKHGRRPVEASGSIRQCEEHARLGEQDQKEWLNNEKLAIENKKKESPFLSRREKFKNEFLRRIVPWEKITVSWETFPYFVHEHTRSLLSECVASHLKHKKFASAYGCRLTSSSGRILLQSVPGTELYRERLVRALARDLKVPLLVLDSSVLAPYDFGEDCSSEAESDDEHAVSSEECASESEAEDDNEEEWTSNAESRSDATEDEEIDVQASAEAHKKLVPFNLDEFEKVLLSRTRTSFGLYVDSTMN</sequence>